<feature type="region of interest" description="Disordered" evidence="8">
    <location>
        <begin position="1"/>
        <end position="53"/>
    </location>
</feature>
<comment type="subcellular location">
    <subcellularLocation>
        <location evidence="1">Membrane</location>
        <topology evidence="1">Multi-pass membrane protein</topology>
    </subcellularLocation>
</comment>
<evidence type="ECO:0000256" key="9">
    <source>
        <dbReference type="SAM" id="Phobius"/>
    </source>
</evidence>
<dbReference type="Gene3D" id="1.20.1250.20">
    <property type="entry name" value="MFS general substrate transporter like domains"/>
    <property type="match status" value="2"/>
</dbReference>
<dbReference type="OrthoDB" id="2241241at2759"/>
<evidence type="ECO:0000256" key="6">
    <source>
        <dbReference type="ARBA" id="ARBA00023065"/>
    </source>
</evidence>
<keyword evidence="3" id="KW-0813">Transport</keyword>
<protein>
    <submittedName>
        <fullName evidence="10">MFS general substrate transporter</fullName>
    </submittedName>
</protein>
<feature type="transmembrane region" description="Helical" evidence="9">
    <location>
        <begin position="418"/>
        <end position="437"/>
    </location>
</feature>
<feature type="compositionally biased region" description="Basic and acidic residues" evidence="8">
    <location>
        <begin position="22"/>
        <end position="33"/>
    </location>
</feature>
<dbReference type="AlphaFoldDB" id="A0A6A6UUP5"/>
<evidence type="ECO:0000256" key="7">
    <source>
        <dbReference type="ARBA" id="ARBA00023136"/>
    </source>
</evidence>
<proteinExistence type="inferred from homology"/>
<feature type="compositionally biased region" description="Low complexity" evidence="8">
    <location>
        <begin position="36"/>
        <end position="46"/>
    </location>
</feature>
<feature type="transmembrane region" description="Helical" evidence="9">
    <location>
        <begin position="352"/>
        <end position="372"/>
    </location>
</feature>
<name>A0A6A6UUP5_9PEZI</name>
<feature type="transmembrane region" description="Helical" evidence="9">
    <location>
        <begin position="392"/>
        <end position="411"/>
    </location>
</feature>
<dbReference type="FunFam" id="1.20.1250.20:FF:000197">
    <property type="entry name" value="Siderophore iron transporter 1"/>
    <property type="match status" value="1"/>
</dbReference>
<dbReference type="InterPro" id="IPR011701">
    <property type="entry name" value="MFS"/>
</dbReference>
<evidence type="ECO:0000313" key="11">
    <source>
        <dbReference type="Proteomes" id="UP000799302"/>
    </source>
</evidence>
<feature type="transmembrane region" description="Helical" evidence="9">
    <location>
        <begin position="65"/>
        <end position="85"/>
    </location>
</feature>
<dbReference type="EMBL" id="MU004230">
    <property type="protein sequence ID" value="KAF2675193.1"/>
    <property type="molecule type" value="Genomic_DNA"/>
</dbReference>
<evidence type="ECO:0000256" key="1">
    <source>
        <dbReference type="ARBA" id="ARBA00004141"/>
    </source>
</evidence>
<feature type="transmembrane region" description="Helical" evidence="9">
    <location>
        <begin position="560"/>
        <end position="579"/>
    </location>
</feature>
<organism evidence="10 11">
    <name type="scientific">Microthyrium microscopicum</name>
    <dbReference type="NCBI Taxonomy" id="703497"/>
    <lineage>
        <taxon>Eukaryota</taxon>
        <taxon>Fungi</taxon>
        <taxon>Dikarya</taxon>
        <taxon>Ascomycota</taxon>
        <taxon>Pezizomycotina</taxon>
        <taxon>Dothideomycetes</taxon>
        <taxon>Dothideomycetes incertae sedis</taxon>
        <taxon>Microthyriales</taxon>
        <taxon>Microthyriaceae</taxon>
        <taxon>Microthyrium</taxon>
    </lineage>
</organism>
<keyword evidence="6" id="KW-0406">Ion transport</keyword>
<dbReference type="GO" id="GO:0005886">
    <property type="term" value="C:plasma membrane"/>
    <property type="evidence" value="ECO:0007669"/>
    <property type="project" value="TreeGrafter"/>
</dbReference>
<evidence type="ECO:0000256" key="8">
    <source>
        <dbReference type="SAM" id="MobiDB-lite"/>
    </source>
</evidence>
<gene>
    <name evidence="10" type="ORF">BT63DRAFT_420418</name>
</gene>
<feature type="transmembrane region" description="Helical" evidence="9">
    <location>
        <begin position="313"/>
        <end position="331"/>
    </location>
</feature>
<dbReference type="PANTHER" id="PTHR23501:SF87">
    <property type="entry name" value="SIDEROPHORE IRON TRANSPORTER 2"/>
    <property type="match status" value="1"/>
</dbReference>
<comment type="similarity">
    <text evidence="2">Belongs to the major facilitator superfamily.</text>
</comment>
<feature type="transmembrane region" description="Helical" evidence="9">
    <location>
        <begin position="132"/>
        <end position="151"/>
    </location>
</feature>
<evidence type="ECO:0000256" key="5">
    <source>
        <dbReference type="ARBA" id="ARBA00022989"/>
    </source>
</evidence>
<dbReference type="InterPro" id="IPR036259">
    <property type="entry name" value="MFS_trans_sf"/>
</dbReference>
<feature type="transmembrane region" description="Helical" evidence="9">
    <location>
        <begin position="443"/>
        <end position="465"/>
    </location>
</feature>
<feature type="transmembrane region" description="Helical" evidence="9">
    <location>
        <begin position="282"/>
        <end position="301"/>
    </location>
</feature>
<dbReference type="PANTHER" id="PTHR23501">
    <property type="entry name" value="MAJOR FACILITATOR SUPERFAMILY"/>
    <property type="match status" value="1"/>
</dbReference>
<feature type="transmembrane region" description="Helical" evidence="9">
    <location>
        <begin position="486"/>
        <end position="509"/>
    </location>
</feature>
<keyword evidence="4 9" id="KW-0812">Transmembrane</keyword>
<dbReference type="GO" id="GO:0015343">
    <property type="term" value="F:siderophore-iron transmembrane transporter activity"/>
    <property type="evidence" value="ECO:0007669"/>
    <property type="project" value="TreeGrafter"/>
</dbReference>
<feature type="transmembrane region" description="Helical" evidence="9">
    <location>
        <begin position="228"/>
        <end position="249"/>
    </location>
</feature>
<evidence type="ECO:0000256" key="4">
    <source>
        <dbReference type="ARBA" id="ARBA00022692"/>
    </source>
</evidence>
<evidence type="ECO:0000256" key="2">
    <source>
        <dbReference type="ARBA" id="ARBA00008335"/>
    </source>
</evidence>
<reference evidence="10" key="1">
    <citation type="journal article" date="2020" name="Stud. Mycol.">
        <title>101 Dothideomycetes genomes: a test case for predicting lifestyles and emergence of pathogens.</title>
        <authorList>
            <person name="Haridas S."/>
            <person name="Albert R."/>
            <person name="Binder M."/>
            <person name="Bloem J."/>
            <person name="Labutti K."/>
            <person name="Salamov A."/>
            <person name="Andreopoulos B."/>
            <person name="Baker S."/>
            <person name="Barry K."/>
            <person name="Bills G."/>
            <person name="Bluhm B."/>
            <person name="Cannon C."/>
            <person name="Castanera R."/>
            <person name="Culley D."/>
            <person name="Daum C."/>
            <person name="Ezra D."/>
            <person name="Gonzalez J."/>
            <person name="Henrissat B."/>
            <person name="Kuo A."/>
            <person name="Liang C."/>
            <person name="Lipzen A."/>
            <person name="Lutzoni F."/>
            <person name="Magnuson J."/>
            <person name="Mondo S."/>
            <person name="Nolan M."/>
            <person name="Ohm R."/>
            <person name="Pangilinan J."/>
            <person name="Park H.-J."/>
            <person name="Ramirez L."/>
            <person name="Alfaro M."/>
            <person name="Sun H."/>
            <person name="Tritt A."/>
            <person name="Yoshinaga Y."/>
            <person name="Zwiers L.-H."/>
            <person name="Turgeon B."/>
            <person name="Goodwin S."/>
            <person name="Spatafora J."/>
            <person name="Crous P."/>
            <person name="Grigoriev I."/>
        </authorList>
    </citation>
    <scope>NUCLEOTIDE SEQUENCE</scope>
    <source>
        <strain evidence="10">CBS 115976</strain>
    </source>
</reference>
<feature type="transmembrane region" description="Helical" evidence="9">
    <location>
        <begin position="97"/>
        <end position="120"/>
    </location>
</feature>
<dbReference type="Proteomes" id="UP000799302">
    <property type="component" value="Unassembled WGS sequence"/>
</dbReference>
<dbReference type="SUPFAM" id="SSF103473">
    <property type="entry name" value="MFS general substrate transporter"/>
    <property type="match status" value="1"/>
</dbReference>
<sequence>MKLPNPTGDPELGGEQNVYTGNDHKSVNDHRSLVADSDPGDPGSSSTNSEAQEGVKKIEAISSNWTKWGLIIAYASLLTIANATSLEGNTTISLAPFATSAFLAHSLLATVTVVQGTVNAVIKPPMAKIADVFGRFEAFSIAIFLFTVGYIQQAASNNVRTYAAAQIFYSAGSQGLQILQQIFVADTSDLLNRALYSSLFDVPFLWTVWVGPDIAQSILTRSTWRWGYGIWAIVLPVAFIPLAVVLLRLQIKLKRQGKLPPNPFAGKAPFAIAKELWFDLDIFGLLLLAAAIALILIPLTLANSAKDGYRNGSIIAMLVMGGVCFVAFPFWERSSKLAPHAFFPPNLFNNRTVIAGVAIAFFYFMAFYLSIYPYFSSYLLIVQGKSVKAAGHITQVFTFTSTVTSILIALCIKYTAHYKYYITAGSCIYLLGMGLLIRYRSTGVSTATLVGCQIAVGIGGGMLNVPAQLGVQAAVSHQQVAAATAAFLTILEIGGAVGAAISGAVWSHFIPLKLKQYAPESIQNQTAAIYGNVTLASTGWAMGTPERDAIARAYQETMTILLTIAVCVCIPLIPLSLVMKNYKLDQMDQKVKGVVIGSDKRSEESTQTDANTQ</sequence>
<accession>A0A6A6UUP5</accession>
<keyword evidence="7 9" id="KW-0472">Membrane</keyword>
<evidence type="ECO:0000256" key="3">
    <source>
        <dbReference type="ARBA" id="ARBA00022448"/>
    </source>
</evidence>
<keyword evidence="11" id="KW-1185">Reference proteome</keyword>
<evidence type="ECO:0000313" key="10">
    <source>
        <dbReference type="EMBL" id="KAF2675193.1"/>
    </source>
</evidence>
<dbReference type="Pfam" id="PF07690">
    <property type="entry name" value="MFS_1"/>
    <property type="match status" value="1"/>
</dbReference>
<keyword evidence="5 9" id="KW-1133">Transmembrane helix</keyword>